<gene>
    <name evidence="2" type="ORF">BSTOLATCC_MIC47859</name>
</gene>
<comment type="caution">
    <text evidence="2">The sequence shown here is derived from an EMBL/GenBank/DDBJ whole genome shotgun (WGS) entry which is preliminary data.</text>
</comment>
<dbReference type="SMART" id="SM00612">
    <property type="entry name" value="Kelch"/>
    <property type="match status" value="1"/>
</dbReference>
<dbReference type="InterPro" id="IPR015915">
    <property type="entry name" value="Kelch-typ_b-propeller"/>
</dbReference>
<sequence>MDSCLCAHTNCKKSPEWVCNHQEGTSFLCSDHLKSHMSDESQPHALSILQCLNPVTRSWILDYFIKEKQSLEQAKANLIKCLESKLTEAENTLASDLEILDSEITKIHNIQYEIMSAPEILPKDASPFVKLATLPKEDALQRLQELYKSFLQEAITRMISSYSWQSLEDFEKKCEKIKEEMNEVMEKKIDEIVKENEERIKNLKLESENLVEKMKVNFNEKLKEIENKHKNEIEEIKSNFQKEFETRLQTAQESYLKPYAIKNEDNEFRSLNSSQANDFEFDMGSEASTESWTISFNKFTGREWFPFPQFKIDFSKPAPIPIVSSNSISIFKHWTKELIIGKLESDSNKSIQLSLFESMDLRTSMCPLSDNYIFCYGNHPCTGITFLIDPFMRIIHLAPGYPCHGSGSIFYNNKVYTFGGFDGKNLVRAAYFDLSQNFWHQLSPMPKPSARCSCVIYGNMILLTGRQHSDAYLYDINTNSYSALGLTLLKDSTKIILTGNNSVYIIDAKGFIYKNEKGDINIWKPIKEAKLKDRWLNSYRVLYNSSVYFILDHKLYRFDLESETIKSVKKDVTALSERDIEISL</sequence>
<keyword evidence="3" id="KW-1185">Reference proteome</keyword>
<organism evidence="2 3">
    <name type="scientific">Blepharisma stoltei</name>
    <dbReference type="NCBI Taxonomy" id="1481888"/>
    <lineage>
        <taxon>Eukaryota</taxon>
        <taxon>Sar</taxon>
        <taxon>Alveolata</taxon>
        <taxon>Ciliophora</taxon>
        <taxon>Postciliodesmatophora</taxon>
        <taxon>Heterotrichea</taxon>
        <taxon>Heterotrichida</taxon>
        <taxon>Blepharismidae</taxon>
        <taxon>Blepharisma</taxon>
    </lineage>
</organism>
<dbReference type="InterPro" id="IPR006652">
    <property type="entry name" value="Kelch_1"/>
</dbReference>
<feature type="coiled-coil region" evidence="1">
    <location>
        <begin position="167"/>
        <end position="239"/>
    </location>
</feature>
<protein>
    <submittedName>
        <fullName evidence="2">Uncharacterized protein</fullName>
    </submittedName>
</protein>
<evidence type="ECO:0000313" key="2">
    <source>
        <dbReference type="EMBL" id="CAG9329023.1"/>
    </source>
</evidence>
<evidence type="ECO:0000313" key="3">
    <source>
        <dbReference type="Proteomes" id="UP001162131"/>
    </source>
</evidence>
<dbReference type="EMBL" id="CAJZBQ010000047">
    <property type="protein sequence ID" value="CAG9329023.1"/>
    <property type="molecule type" value="Genomic_DNA"/>
</dbReference>
<evidence type="ECO:0000256" key="1">
    <source>
        <dbReference type="SAM" id="Coils"/>
    </source>
</evidence>
<dbReference type="SUPFAM" id="SSF50965">
    <property type="entry name" value="Galactose oxidase, central domain"/>
    <property type="match status" value="1"/>
</dbReference>
<dbReference type="Pfam" id="PF01344">
    <property type="entry name" value="Kelch_1"/>
    <property type="match status" value="1"/>
</dbReference>
<dbReference type="Proteomes" id="UP001162131">
    <property type="component" value="Unassembled WGS sequence"/>
</dbReference>
<dbReference type="InterPro" id="IPR011043">
    <property type="entry name" value="Gal_Oxase/kelch_b-propeller"/>
</dbReference>
<reference evidence="2" key="1">
    <citation type="submission" date="2021-09" db="EMBL/GenBank/DDBJ databases">
        <authorList>
            <consortium name="AG Swart"/>
            <person name="Singh M."/>
            <person name="Singh A."/>
            <person name="Seah K."/>
            <person name="Emmerich C."/>
        </authorList>
    </citation>
    <scope>NUCLEOTIDE SEQUENCE</scope>
    <source>
        <strain evidence="2">ATCC30299</strain>
    </source>
</reference>
<keyword evidence="1" id="KW-0175">Coiled coil</keyword>
<dbReference type="Gene3D" id="2.120.10.80">
    <property type="entry name" value="Kelch-type beta propeller"/>
    <property type="match status" value="1"/>
</dbReference>
<proteinExistence type="predicted"/>
<accession>A0AAU9JTG2</accession>
<dbReference type="AlphaFoldDB" id="A0AAU9JTG2"/>
<name>A0AAU9JTG2_9CILI</name>